<gene>
    <name evidence="2" type="ORF">JXQ802_LOCUS24106</name>
    <name evidence="1" type="ORF">PYM288_LOCUS18113</name>
</gene>
<keyword evidence="4" id="KW-1185">Reference proteome</keyword>
<protein>
    <submittedName>
        <fullName evidence="1">Uncharacterized protein</fullName>
    </submittedName>
</protein>
<evidence type="ECO:0000313" key="2">
    <source>
        <dbReference type="EMBL" id="CAF1195168.1"/>
    </source>
</evidence>
<name>A0A814LYF3_9BILA</name>
<evidence type="ECO:0000313" key="1">
    <source>
        <dbReference type="EMBL" id="CAF1070129.1"/>
    </source>
</evidence>
<reference evidence="1" key="1">
    <citation type="submission" date="2021-02" db="EMBL/GenBank/DDBJ databases">
        <authorList>
            <person name="Nowell W R."/>
        </authorList>
    </citation>
    <scope>NUCLEOTIDE SEQUENCE</scope>
</reference>
<comment type="caution">
    <text evidence="1">The sequence shown here is derived from an EMBL/GenBank/DDBJ whole genome shotgun (WGS) entry which is preliminary data.</text>
</comment>
<evidence type="ECO:0000313" key="4">
    <source>
        <dbReference type="Proteomes" id="UP000663870"/>
    </source>
</evidence>
<sequence length="214" mass="24461">MELLSKKVKNITVITDENLQKSYFNFDGDILDIDENTLMLYGVEENSQLEHVESFNEGGRDPGALGGIGAKFVNVSHNNGLKRREWDKEAPEWRRVNRGLVLEGECTNSKCKAYGNTVAISMNYRKFDVVCDPDIDKTVCPVCKQYVEPKTCGFNNCWWRFEGVKKEGSGKPPQSCQSNWRQADDAYHYFDQEISGTITWLRLTFEVVKNKPAK</sequence>
<evidence type="ECO:0000313" key="3">
    <source>
        <dbReference type="Proteomes" id="UP000663854"/>
    </source>
</evidence>
<dbReference type="Proteomes" id="UP000663870">
    <property type="component" value="Unassembled WGS sequence"/>
</dbReference>
<dbReference type="EMBL" id="CAJNOH010000541">
    <property type="protein sequence ID" value="CAF1070129.1"/>
    <property type="molecule type" value="Genomic_DNA"/>
</dbReference>
<dbReference type="Proteomes" id="UP000663854">
    <property type="component" value="Unassembled WGS sequence"/>
</dbReference>
<dbReference type="AlphaFoldDB" id="A0A814LYF3"/>
<dbReference type="EMBL" id="CAJNOL010000774">
    <property type="protein sequence ID" value="CAF1195168.1"/>
    <property type="molecule type" value="Genomic_DNA"/>
</dbReference>
<organism evidence="1 3">
    <name type="scientific">Rotaria sordida</name>
    <dbReference type="NCBI Taxonomy" id="392033"/>
    <lineage>
        <taxon>Eukaryota</taxon>
        <taxon>Metazoa</taxon>
        <taxon>Spiralia</taxon>
        <taxon>Gnathifera</taxon>
        <taxon>Rotifera</taxon>
        <taxon>Eurotatoria</taxon>
        <taxon>Bdelloidea</taxon>
        <taxon>Philodinida</taxon>
        <taxon>Philodinidae</taxon>
        <taxon>Rotaria</taxon>
    </lineage>
</organism>
<proteinExistence type="predicted"/>
<accession>A0A814LYF3</accession>